<feature type="compositionally biased region" description="Basic and acidic residues" evidence="2">
    <location>
        <begin position="308"/>
        <end position="319"/>
    </location>
</feature>
<feature type="compositionally biased region" description="Low complexity" evidence="2">
    <location>
        <begin position="1"/>
        <end position="13"/>
    </location>
</feature>
<keyword evidence="4" id="KW-1185">Reference proteome</keyword>
<reference evidence="3" key="1">
    <citation type="submission" date="2019-03" db="EMBL/GenBank/DDBJ databases">
        <title>Long read genome sequence of the mycoparasitic Pythium oligandrum ATCC 38472 isolated from sugarbeet rhizosphere.</title>
        <authorList>
            <person name="Gaulin E."/>
        </authorList>
    </citation>
    <scope>NUCLEOTIDE SEQUENCE</scope>
    <source>
        <strain evidence="3">ATCC 38472_TT</strain>
    </source>
</reference>
<evidence type="ECO:0000256" key="1">
    <source>
        <dbReference type="SAM" id="Coils"/>
    </source>
</evidence>
<feature type="compositionally biased region" description="Polar residues" evidence="2">
    <location>
        <begin position="224"/>
        <end position="238"/>
    </location>
</feature>
<sequence>MMMMKRSSMPMQSLPTARERPPDEGSPGRRSTLASIEAVHDEASPVGTMVSAWSTHLSDDDSDSEGAGSSRPQSQAEAEAAHGGEEDTVVTFDDSASDLADGDWLLDVEVDLPDTNTKASPLSVKHEVSRSHSFSSKHPKEEEVRPHSAPDEDVRPVEPSVNVSLPKPSRSVAHSSDSALKPPSSPSRMESASSPPRSPPRSDRQPLLRSRSNSQLPSPKAIQRGQSFHTSQPSSIKTPTRRESQRPTANGVSTTSQFWAPNQTNAKRSSRLLDEWKRKEIWHDFKRAEENVLTQPVSCHSGGIDTDGDTHPTHEIKPDEGRRLNDLLQTLRADITGTSSERHRSELVKPMSIDKSHMVQQPLMNSMHASVSRAEYNQVIQEKQRLLDEINSRERASALDQETLRSLNEKVAALENTDRENRYLKEEIQRHMMQDLTAKERIRTLEDQLALTARSEEQLKLQTRQLMQQNQTLQSDLLEKIAAETSKIQKMAHLSAEKQNLLDELQRQEAQSTQKSEQEQNQLRRTAVRHVVGMLRRRQLRELFCTWRVTAQTTTRRWSQAVHTISNVCDRLDLKSTVRAFGKLKAHAHEERQHEVALEVHKDIAVAQDRMRVSTLWAGLVTMKALVRKYALARQAAGFLRWRRVVESQRDQANRLVLAGTKMNAILVTCRRVSLHRALLRWRWISTLETHVLHHEKAQETEKSLVEAKDCVFALSRAKTRLEEKLQGARDDVQQMSNQLRENRTELQLVKHGYVTTVMRKVERQWLRAIFTEWRVQTELTSCAKELQLQVEAAELKAMERDKYARSLDDYNKVLRNDLERFQFFSHDKRIAVDVLTKKLLREEEKLKQMEEQHVTLEEKVVTYKSQLTTLLEWKGTTLPSSLVGICKDVAVNHLYGLFMQHAVAGDSIDDPASVFPSKDPNNAAFRLPLDAFVLLLRGLGLLSNNARVELSELVRRNVPEYATSRGLNFADFVSTLNAVVNELLQGGNDSQILNHVKVFWMQLLGRVALPPSVTSSERGTCDSASLHSTRSAWAGQLSEDILQNQEKLLAVLEHETAVVERAVMEKSSLKHTYSPTSEHSVSTVSAFHEYQCDPVAPLEAQPRITGEFLSAGLDAYANWIQSGQVRDLFLAFRQPLQRVLGKFPDAAHAGLSAPEIFTMLEDMRLFPSYLSRDLVQYHLGRLSGRDKRLSTSRLGELLGSCALELFAKSLPAANSAVLQLSVREILLSFFCDLGFLLDSEIPAPPRICFVGMEVENILWPLFEYYAGNELHEASRSSVRVVMTLDGFIKFMAEIANAGPSAEGLFRRVLGETRRSNASPTSSAIMMLHFDEFYVAIAYLQQERNPTTKYPSLGDAVKHWMQQTQ</sequence>
<feature type="coiled-coil region" evidence="1">
    <location>
        <begin position="833"/>
        <end position="867"/>
    </location>
</feature>
<comment type="caution">
    <text evidence="3">The sequence shown here is derived from an EMBL/GenBank/DDBJ whole genome shotgun (WGS) entry which is preliminary data.</text>
</comment>
<dbReference type="EMBL" id="SPLM01000145">
    <property type="protein sequence ID" value="TMW56316.1"/>
    <property type="molecule type" value="Genomic_DNA"/>
</dbReference>
<feature type="compositionally biased region" description="Low complexity" evidence="2">
    <location>
        <begin position="186"/>
        <end position="195"/>
    </location>
</feature>
<feature type="region of interest" description="Disordered" evidence="2">
    <location>
        <begin position="114"/>
        <end position="271"/>
    </location>
</feature>
<evidence type="ECO:0000313" key="4">
    <source>
        <dbReference type="Proteomes" id="UP000794436"/>
    </source>
</evidence>
<feature type="region of interest" description="Disordered" evidence="2">
    <location>
        <begin position="297"/>
        <end position="319"/>
    </location>
</feature>
<keyword evidence="1" id="KW-0175">Coiled coil</keyword>
<gene>
    <name evidence="3" type="ORF">Poli38472_006326</name>
</gene>
<name>A0A8K1C4E2_PYTOL</name>
<proteinExistence type="predicted"/>
<evidence type="ECO:0000313" key="3">
    <source>
        <dbReference type="EMBL" id="TMW56316.1"/>
    </source>
</evidence>
<feature type="compositionally biased region" description="Basic and acidic residues" evidence="2">
    <location>
        <begin position="138"/>
        <end position="156"/>
    </location>
</feature>
<feature type="coiled-coil region" evidence="1">
    <location>
        <begin position="719"/>
        <end position="746"/>
    </location>
</feature>
<organism evidence="3 4">
    <name type="scientific">Pythium oligandrum</name>
    <name type="common">Mycoparasitic fungus</name>
    <dbReference type="NCBI Taxonomy" id="41045"/>
    <lineage>
        <taxon>Eukaryota</taxon>
        <taxon>Sar</taxon>
        <taxon>Stramenopiles</taxon>
        <taxon>Oomycota</taxon>
        <taxon>Peronosporomycetes</taxon>
        <taxon>Pythiales</taxon>
        <taxon>Pythiaceae</taxon>
        <taxon>Pythium</taxon>
    </lineage>
</organism>
<accession>A0A8K1C4E2</accession>
<feature type="coiled-coil region" evidence="1">
    <location>
        <begin position="373"/>
        <end position="522"/>
    </location>
</feature>
<feature type="compositionally biased region" description="Polar residues" evidence="2">
    <location>
        <begin position="246"/>
        <end position="267"/>
    </location>
</feature>
<evidence type="ECO:0000256" key="2">
    <source>
        <dbReference type="SAM" id="MobiDB-lite"/>
    </source>
</evidence>
<feature type="region of interest" description="Disordered" evidence="2">
    <location>
        <begin position="1"/>
        <end position="95"/>
    </location>
</feature>
<feature type="compositionally biased region" description="Basic and acidic residues" evidence="2">
    <location>
        <begin position="17"/>
        <end position="27"/>
    </location>
</feature>
<protein>
    <submittedName>
        <fullName evidence="3">Uncharacterized protein</fullName>
    </submittedName>
</protein>
<dbReference type="Proteomes" id="UP000794436">
    <property type="component" value="Unassembled WGS sequence"/>
</dbReference>
<dbReference type="OrthoDB" id="73323at2759"/>